<reference evidence="5 6" key="1">
    <citation type="submission" date="2020-02" db="EMBL/GenBank/DDBJ databases">
        <title>Draft genome sequence of two Spirosoma agri KCTC 52727 and Spirosoma terrae KCTC 52035.</title>
        <authorList>
            <person name="Rojas J."/>
            <person name="Ambika Manirajan B."/>
            <person name="Ratering S."/>
            <person name="Suarez C."/>
            <person name="Schnell S."/>
        </authorList>
    </citation>
    <scope>NUCLEOTIDE SEQUENCE [LARGE SCALE GENOMIC DNA]</scope>
    <source>
        <strain evidence="5 6">KCTC 52727</strain>
    </source>
</reference>
<dbReference type="InterPro" id="IPR054593">
    <property type="entry name" value="Beta-mannosidase-like_N2"/>
</dbReference>
<dbReference type="Pfam" id="PF17132">
    <property type="entry name" value="Glyco_hydro_106"/>
    <property type="match status" value="1"/>
</dbReference>
<proteinExistence type="predicted"/>
<name>A0A6M0IIZ7_9BACT</name>
<comment type="caution">
    <text evidence="5">The sequence shown here is derived from an EMBL/GenBank/DDBJ whole genome shotgun (WGS) entry which is preliminary data.</text>
</comment>
<feature type="chain" id="PRO_5026782505" evidence="3">
    <location>
        <begin position="18"/>
        <end position="1110"/>
    </location>
</feature>
<feature type="signal peptide" evidence="3">
    <location>
        <begin position="1"/>
        <end position="17"/>
    </location>
</feature>
<evidence type="ECO:0000256" key="3">
    <source>
        <dbReference type="SAM" id="SignalP"/>
    </source>
</evidence>
<keyword evidence="6" id="KW-1185">Reference proteome</keyword>
<dbReference type="GO" id="GO:0004553">
    <property type="term" value="F:hydrolase activity, hydrolyzing O-glycosyl compounds"/>
    <property type="evidence" value="ECO:0007669"/>
    <property type="project" value="UniProtKB-ARBA"/>
</dbReference>
<dbReference type="RefSeq" id="WP_164038534.1">
    <property type="nucleotide sequence ID" value="NZ_JAAGNZ010000001.1"/>
</dbReference>
<evidence type="ECO:0000256" key="2">
    <source>
        <dbReference type="ARBA" id="ARBA00022801"/>
    </source>
</evidence>
<organism evidence="5 6">
    <name type="scientific">Spirosoma agri</name>
    <dbReference type="NCBI Taxonomy" id="1987381"/>
    <lineage>
        <taxon>Bacteria</taxon>
        <taxon>Pseudomonadati</taxon>
        <taxon>Bacteroidota</taxon>
        <taxon>Cytophagia</taxon>
        <taxon>Cytophagales</taxon>
        <taxon>Cytophagaceae</taxon>
        <taxon>Spirosoma</taxon>
    </lineage>
</organism>
<sequence>MKKITLLAWMLPAVAFAQQPALRQGFQTPPDAAKPRVWWHWMNGNITKDGITKDLEWMKRVGIGGFQNFDASLFTPAVTPKKLVFMTPEWKDAFKHTTDLAQKLGLEMAIAGSPGWSVTGGPWVPASDAMKKYVWSETRVSGGQPFAGKLPQPPNTTGKFQNVALTPDAFSQSAGKESTYYADAAVIAYRLPATEKPVSSLNPTITSSGGTFSLTELTDGDLANAKLLPPMEVGQDMWIQYAFSSPQKIKAFTIVGAAPAGELAEFRGMPDNRMLKVSDDGVNFRDVVLIRGSTIPQTTMGILPTMAKYFRFTFKTEKPEGNAFAAMTGGSAEPGKPQGVPVAELVLYNTDRIDLFEQKAGFSPWQESTHSLVKPGADAIPTQDIVDLTSKMSADGTLNWTPPAGGDWVVMRLGYSITGRKNHPASPEATGLEVDKLDKVAVRKYIDTYLDMYKDATRGQMGAKGLQYMVLDSYEAGHMTWTKAMPEEFLKRRGYDLRPWLPVLTGRVVKSAEDSEQFLWDFRKTIGELIVDNHYEVIGDALHARGMKRYTESHENGRIYLADGMDVKRKAEVPMSAMWTPGSLAGGADEEVRSEADIREAASVAHIYGQNLVAAESMTSIQHAFSWHPEKLKRTADLEMASGLNRFVIHTSVHQPLDDKKPGLSLGPFGQYFTRQETWAEQAKPWMDYLGRSCFLLQQGKPVVDVLYYYGENNNITQAFAQKLPAIPAGYAYDFANSSVVKNTLRVENGKITTPSGQQYRLLVLDSSARTMTLPVLKKLGDLVKAGMHVAGVKPERSPSLSDKPNEFTALVNQIWSSPNVSTKPVEAVLHELGVQQDVLISGAKSTVLYVHRQTTDRDPSDLYWLDNRSDSPNEATISFRITGKAPELWNPQTGKTATVSYEIKDGRTIIPLTFESWEAYFIVFRNKATVASYTRPAVTESPVARVTGAWTVTFQEGRGAPPSATVNTLASLTENAEPGIKYFSGTAAYDNTFELPAVRRNASYILDLGEVKNIAEVVVNGKNVGTVWKKPFRIDITEALKTGRNTLQVKVTNLWVNRLIGDAQPANGASKITFTTMPFYKADSPLLPSGLLGPVRVLEETSATTASKR</sequence>
<dbReference type="EMBL" id="JAAGNZ010000001">
    <property type="protein sequence ID" value="NEU67817.1"/>
    <property type="molecule type" value="Genomic_DNA"/>
</dbReference>
<feature type="domain" description="Beta-mannosidase-like galactose-binding" evidence="4">
    <location>
        <begin position="988"/>
        <end position="1056"/>
    </location>
</feature>
<accession>A0A6M0IIZ7</accession>
<dbReference type="PANTHER" id="PTHR43817:SF1">
    <property type="entry name" value="HYDROLASE, FAMILY 43, PUTATIVE (AFU_ORTHOLOGUE AFUA_3G01660)-RELATED"/>
    <property type="match status" value="1"/>
</dbReference>
<dbReference type="PANTHER" id="PTHR43817">
    <property type="entry name" value="GLYCOSYL HYDROLASE"/>
    <property type="match status" value="1"/>
</dbReference>
<dbReference type="Gene3D" id="2.60.120.260">
    <property type="entry name" value="Galactose-binding domain-like"/>
    <property type="match status" value="2"/>
</dbReference>
<dbReference type="SUPFAM" id="SSF49785">
    <property type="entry name" value="Galactose-binding domain-like"/>
    <property type="match status" value="2"/>
</dbReference>
<dbReference type="InterPro" id="IPR008979">
    <property type="entry name" value="Galactose-bd-like_sf"/>
</dbReference>
<gene>
    <name evidence="5" type="ORF">GK091_13080</name>
</gene>
<dbReference type="AlphaFoldDB" id="A0A6M0IIZ7"/>
<keyword evidence="1 3" id="KW-0732">Signal</keyword>
<protein>
    <submittedName>
        <fullName evidence="5">Glycoside hydrolase</fullName>
    </submittedName>
</protein>
<evidence type="ECO:0000256" key="1">
    <source>
        <dbReference type="ARBA" id="ARBA00022729"/>
    </source>
</evidence>
<dbReference type="Proteomes" id="UP000477386">
    <property type="component" value="Unassembled WGS sequence"/>
</dbReference>
<keyword evidence="2 5" id="KW-0378">Hydrolase</keyword>
<evidence type="ECO:0000259" key="4">
    <source>
        <dbReference type="Pfam" id="PF22666"/>
    </source>
</evidence>
<dbReference type="Pfam" id="PF22666">
    <property type="entry name" value="Glyco_hydro_2_N2"/>
    <property type="match status" value="1"/>
</dbReference>
<evidence type="ECO:0000313" key="5">
    <source>
        <dbReference type="EMBL" id="NEU67817.1"/>
    </source>
</evidence>
<dbReference type="NCBIfam" id="NF045579">
    <property type="entry name" value="rhamnoside_JR"/>
    <property type="match status" value="1"/>
</dbReference>
<evidence type="ECO:0000313" key="6">
    <source>
        <dbReference type="Proteomes" id="UP000477386"/>
    </source>
</evidence>